<evidence type="ECO:0000259" key="2">
    <source>
        <dbReference type="PROSITE" id="PS51762"/>
    </source>
</evidence>
<dbReference type="AlphaFoldDB" id="A0A5C5ZVV0"/>
<dbReference type="GO" id="GO:0005975">
    <property type="term" value="P:carbohydrate metabolic process"/>
    <property type="evidence" value="ECO:0007669"/>
    <property type="project" value="InterPro"/>
</dbReference>
<dbReference type="PANTHER" id="PTHR10963:SF55">
    <property type="entry name" value="GLYCOSIDE HYDROLASE FAMILY 16 PROTEIN"/>
    <property type="match status" value="1"/>
</dbReference>
<dbReference type="InterPro" id="IPR048238">
    <property type="entry name" value="K-carrageenase"/>
</dbReference>
<dbReference type="NCBIfam" id="NF041449">
    <property type="entry name" value="K_carrageenase"/>
    <property type="match status" value="1"/>
</dbReference>
<gene>
    <name evidence="3" type="primary">cgkA</name>
    <name evidence="3" type="ORF">Pla100_51440</name>
</gene>
<feature type="domain" description="GH16" evidence="2">
    <location>
        <begin position="62"/>
        <end position="330"/>
    </location>
</feature>
<sequence>MKFTTFTSRENHLDTEPLLIAGVPRTHPPQLILRAVFCVCLFVPVVGSADQPQPFGDVADVSTSKWSFVDGQSDEFNGDTVDLDKWNIDTKDFGPWSWEPRNVSQKSGSLHLQMVAEDHQRRGQQLHYSSGMARNDKTITYGYFEARIKGCSRYPGACPSFWLYSIGPENRYKASDGEIVAYSEIDVVELQQSEYDFEKKEHFPVTHIDCNLHTVLMKDGKRVWSRPNNEPELCKTHFDSPWDPREDYHVYAVKNTPEEIIWYIDGEEVGRKPNLYWHLPMHITLSMGLRFPFVTYKDGEMAPVSDKTTTDGFPTHMAVDYVRVWRLAASPKSMTAGNVDWTKAEYLEKEKAKWDANGWAWNQAKVESNFIEIDKNQDGIASGLERKNWFAKKN</sequence>
<dbReference type="EMBL" id="SJPM01000014">
    <property type="protein sequence ID" value="TWT91702.1"/>
    <property type="molecule type" value="Genomic_DNA"/>
</dbReference>
<accession>A0A5C5ZVV0</accession>
<dbReference type="Gene3D" id="2.60.120.200">
    <property type="match status" value="1"/>
</dbReference>
<dbReference type="InterPro" id="IPR050546">
    <property type="entry name" value="Glycosyl_Hydrlase_16"/>
</dbReference>
<dbReference type="SUPFAM" id="SSF49899">
    <property type="entry name" value="Concanavalin A-like lectins/glucanases"/>
    <property type="match status" value="1"/>
</dbReference>
<name>A0A5C5ZVV0_9BACT</name>
<dbReference type="PROSITE" id="PS51762">
    <property type="entry name" value="GH16_2"/>
    <property type="match status" value="1"/>
</dbReference>
<evidence type="ECO:0000256" key="1">
    <source>
        <dbReference type="ARBA" id="ARBA00006865"/>
    </source>
</evidence>
<protein>
    <submittedName>
        <fullName evidence="3">Kappa-carrageenase</fullName>
        <ecNumber evidence="3">3.2.1.83</ecNumber>
    </submittedName>
</protein>
<dbReference type="GO" id="GO:0033918">
    <property type="term" value="F:kappa-carrageenase activity"/>
    <property type="evidence" value="ECO:0007669"/>
    <property type="project" value="UniProtKB-EC"/>
</dbReference>
<dbReference type="InterPro" id="IPR000757">
    <property type="entry name" value="Beta-glucanase-like"/>
</dbReference>
<keyword evidence="3" id="KW-0326">Glycosidase</keyword>
<reference evidence="3 4" key="1">
    <citation type="submission" date="2019-02" db="EMBL/GenBank/DDBJ databases">
        <title>Deep-cultivation of Planctomycetes and their phenomic and genomic characterization uncovers novel biology.</title>
        <authorList>
            <person name="Wiegand S."/>
            <person name="Jogler M."/>
            <person name="Boedeker C."/>
            <person name="Pinto D."/>
            <person name="Vollmers J."/>
            <person name="Rivas-Marin E."/>
            <person name="Kohn T."/>
            <person name="Peeters S.H."/>
            <person name="Heuer A."/>
            <person name="Rast P."/>
            <person name="Oberbeckmann S."/>
            <person name="Bunk B."/>
            <person name="Jeske O."/>
            <person name="Meyerdierks A."/>
            <person name="Storesund J.E."/>
            <person name="Kallscheuer N."/>
            <person name="Luecker S."/>
            <person name="Lage O.M."/>
            <person name="Pohl T."/>
            <person name="Merkel B.J."/>
            <person name="Hornburger P."/>
            <person name="Mueller R.-W."/>
            <person name="Bruemmer F."/>
            <person name="Labrenz M."/>
            <person name="Spormann A.M."/>
            <person name="Op Den Camp H."/>
            <person name="Overmann J."/>
            <person name="Amann R."/>
            <person name="Jetten M.S.M."/>
            <person name="Mascher T."/>
            <person name="Medema M.H."/>
            <person name="Devos D.P."/>
            <person name="Kaster A.-K."/>
            <person name="Ovreas L."/>
            <person name="Rohde M."/>
            <person name="Galperin M.Y."/>
            <person name="Jogler C."/>
        </authorList>
    </citation>
    <scope>NUCLEOTIDE SEQUENCE [LARGE SCALE GENOMIC DNA]</scope>
    <source>
        <strain evidence="3 4">Pla100</strain>
    </source>
</reference>
<comment type="caution">
    <text evidence="3">The sequence shown here is derived from an EMBL/GenBank/DDBJ whole genome shotgun (WGS) entry which is preliminary data.</text>
</comment>
<dbReference type="InterPro" id="IPR013320">
    <property type="entry name" value="ConA-like_dom_sf"/>
</dbReference>
<dbReference type="Pfam" id="PF00722">
    <property type="entry name" value="Glyco_hydro_16"/>
    <property type="match status" value="1"/>
</dbReference>
<organism evidence="3 4">
    <name type="scientific">Neorhodopirellula pilleata</name>
    <dbReference type="NCBI Taxonomy" id="2714738"/>
    <lineage>
        <taxon>Bacteria</taxon>
        <taxon>Pseudomonadati</taxon>
        <taxon>Planctomycetota</taxon>
        <taxon>Planctomycetia</taxon>
        <taxon>Pirellulales</taxon>
        <taxon>Pirellulaceae</taxon>
        <taxon>Neorhodopirellula</taxon>
    </lineage>
</organism>
<keyword evidence="3" id="KW-0378">Hydrolase</keyword>
<dbReference type="OrthoDB" id="9809583at2"/>
<evidence type="ECO:0000313" key="4">
    <source>
        <dbReference type="Proteomes" id="UP000316213"/>
    </source>
</evidence>
<dbReference type="PANTHER" id="PTHR10963">
    <property type="entry name" value="GLYCOSYL HYDROLASE-RELATED"/>
    <property type="match status" value="1"/>
</dbReference>
<evidence type="ECO:0000313" key="3">
    <source>
        <dbReference type="EMBL" id="TWT91702.1"/>
    </source>
</evidence>
<dbReference type="Proteomes" id="UP000316213">
    <property type="component" value="Unassembled WGS sequence"/>
</dbReference>
<keyword evidence="4" id="KW-1185">Reference proteome</keyword>
<proteinExistence type="inferred from homology"/>
<dbReference type="EC" id="3.2.1.83" evidence="3"/>
<comment type="similarity">
    <text evidence="1">Belongs to the glycosyl hydrolase 16 family.</text>
</comment>